<feature type="transmembrane region" description="Helical" evidence="1">
    <location>
        <begin position="64"/>
        <end position="92"/>
    </location>
</feature>
<dbReference type="RefSeq" id="WP_087861442.1">
    <property type="nucleotide sequence ID" value="NZ_LT859958.1"/>
</dbReference>
<dbReference type="InterPro" id="IPR046157">
    <property type="entry name" value="DUF6159"/>
</dbReference>
<feature type="transmembrane region" description="Helical" evidence="1">
    <location>
        <begin position="24"/>
        <end position="44"/>
    </location>
</feature>
<accession>A0A1Y6K1J0</accession>
<organism evidence="2 3">
    <name type="scientific">Candidatus Brevifilum fermentans</name>
    <dbReference type="NCBI Taxonomy" id="1986204"/>
    <lineage>
        <taxon>Bacteria</taxon>
        <taxon>Bacillati</taxon>
        <taxon>Chloroflexota</taxon>
        <taxon>Anaerolineae</taxon>
        <taxon>Anaerolineales</taxon>
        <taxon>Anaerolineaceae</taxon>
        <taxon>Candidatus Brevifilum</taxon>
    </lineage>
</organism>
<keyword evidence="1" id="KW-0812">Transmembrane</keyword>
<feature type="transmembrane region" description="Helical" evidence="1">
    <location>
        <begin position="145"/>
        <end position="171"/>
    </location>
</feature>
<dbReference type="Proteomes" id="UP000195514">
    <property type="component" value="Chromosome I"/>
</dbReference>
<dbReference type="KEGG" id="abat:CFX1CAM_0448"/>
<dbReference type="AlphaFoldDB" id="A0A1Y6K1J0"/>
<keyword evidence="1" id="KW-1133">Transmembrane helix</keyword>
<feature type="transmembrane region" description="Helical" evidence="1">
    <location>
        <begin position="226"/>
        <end position="247"/>
    </location>
</feature>
<protein>
    <recommendedName>
        <fullName evidence="4">Glycerophosphoryl diester phosphodiesterase membrane domain-containing protein</fullName>
    </recommendedName>
</protein>
<gene>
    <name evidence="2" type="ORF">CFX1CAM_0448</name>
</gene>
<evidence type="ECO:0000256" key="1">
    <source>
        <dbReference type="SAM" id="Phobius"/>
    </source>
</evidence>
<feature type="transmembrane region" description="Helical" evidence="1">
    <location>
        <begin position="112"/>
        <end position="133"/>
    </location>
</feature>
<feature type="transmembrane region" description="Helical" evidence="1">
    <location>
        <begin position="192"/>
        <end position="214"/>
    </location>
</feature>
<keyword evidence="1" id="KW-0472">Membrane</keyword>
<evidence type="ECO:0000313" key="2">
    <source>
        <dbReference type="EMBL" id="SMX53514.1"/>
    </source>
</evidence>
<keyword evidence="3" id="KW-1185">Reference proteome</keyword>
<sequence>MERIKRSWALVKASVEVLKLDKELLIFPLISSIMMIFITLTFLIPTLVGNVLDTIFDTGMPAFGYMVLFLFYLVQYTVVFYNNTALVGAAMIRLRGGDPTVRDGYKIASQRILPILGWSLISATVGLILNMLSGNSDHKRRGLRGLIASILGAAWNVLTFLVVPVLAVEGLGPIKAIQRSWELLKRSWGEQISGTLSIGLIFALIGIAGGMLMIDIGVALSLWLKSSIPIIIFGVLLLLFIMIISLLSSTLSGIFSAAVYAYAADGQVSLFDESLIRDAINP</sequence>
<dbReference type="EMBL" id="LT859958">
    <property type="protein sequence ID" value="SMX53514.1"/>
    <property type="molecule type" value="Genomic_DNA"/>
</dbReference>
<proteinExistence type="predicted"/>
<dbReference type="Pfam" id="PF19656">
    <property type="entry name" value="DUF6159"/>
    <property type="match status" value="1"/>
</dbReference>
<evidence type="ECO:0008006" key="4">
    <source>
        <dbReference type="Google" id="ProtNLM"/>
    </source>
</evidence>
<reference evidence="3" key="1">
    <citation type="submission" date="2017-05" db="EMBL/GenBank/DDBJ databases">
        <authorList>
            <person name="Kirkegaard R."/>
            <person name="Mcilroy J S."/>
        </authorList>
    </citation>
    <scope>NUCLEOTIDE SEQUENCE [LARGE SCALE GENOMIC DNA]</scope>
</reference>
<dbReference type="OrthoDB" id="5637493at2"/>
<evidence type="ECO:0000313" key="3">
    <source>
        <dbReference type="Proteomes" id="UP000195514"/>
    </source>
</evidence>
<name>A0A1Y6K1J0_9CHLR</name>